<organism evidence="1 2">
    <name type="scientific">Streptomyces indicus</name>
    <dbReference type="NCBI Taxonomy" id="417292"/>
    <lineage>
        <taxon>Bacteria</taxon>
        <taxon>Bacillati</taxon>
        <taxon>Actinomycetota</taxon>
        <taxon>Actinomycetes</taxon>
        <taxon>Kitasatosporales</taxon>
        <taxon>Streptomycetaceae</taxon>
        <taxon>Streptomyces</taxon>
    </lineage>
</organism>
<sequence length="45" mass="4915">MTHPVIVAARQLPEEWAALQRANRAAIEEILAAPDTPTTYEANLA</sequence>
<evidence type="ECO:0000313" key="2">
    <source>
        <dbReference type="Proteomes" id="UP000199155"/>
    </source>
</evidence>
<dbReference type="Proteomes" id="UP000199155">
    <property type="component" value="Unassembled WGS sequence"/>
</dbReference>
<gene>
    <name evidence="1" type="ORF">SAMN05421806_10578</name>
</gene>
<proteinExistence type="predicted"/>
<protein>
    <submittedName>
        <fullName evidence="1">Uncharacterized protein</fullName>
    </submittedName>
</protein>
<accession>A0A1G8ZM80</accession>
<dbReference type="STRING" id="417292.SAMN05421806_10578"/>
<dbReference type="AlphaFoldDB" id="A0A1G8ZM80"/>
<evidence type="ECO:0000313" key="1">
    <source>
        <dbReference type="EMBL" id="SDK16232.1"/>
    </source>
</evidence>
<keyword evidence="2" id="KW-1185">Reference proteome</keyword>
<name>A0A1G8ZM80_9ACTN</name>
<dbReference type="EMBL" id="FNFF01000005">
    <property type="protein sequence ID" value="SDK16232.1"/>
    <property type="molecule type" value="Genomic_DNA"/>
</dbReference>
<dbReference type="RefSeq" id="WP_176953771.1">
    <property type="nucleotide sequence ID" value="NZ_FNFF01000005.1"/>
</dbReference>
<reference evidence="1 2" key="1">
    <citation type="submission" date="2016-10" db="EMBL/GenBank/DDBJ databases">
        <authorList>
            <person name="de Groot N.N."/>
        </authorList>
    </citation>
    <scope>NUCLEOTIDE SEQUENCE [LARGE SCALE GENOMIC DNA]</scope>
    <source>
        <strain evidence="1 2">CGMCC 4.5727</strain>
    </source>
</reference>